<dbReference type="RefSeq" id="WP_109828036.1">
    <property type="nucleotide sequence ID" value="NZ_CP029494.1"/>
</dbReference>
<keyword evidence="7" id="KW-1185">Reference proteome</keyword>
<dbReference type="GO" id="GO:0016020">
    <property type="term" value="C:membrane"/>
    <property type="evidence" value="ECO:0007669"/>
    <property type="project" value="InterPro"/>
</dbReference>
<dbReference type="GO" id="GO:0005507">
    <property type="term" value="F:copper ion binding"/>
    <property type="evidence" value="ECO:0007669"/>
    <property type="project" value="InterPro"/>
</dbReference>
<dbReference type="GO" id="GO:0004129">
    <property type="term" value="F:cytochrome-c oxidase activity"/>
    <property type="evidence" value="ECO:0007669"/>
    <property type="project" value="InterPro"/>
</dbReference>
<keyword evidence="3" id="KW-0186">Copper</keyword>
<evidence type="ECO:0000256" key="3">
    <source>
        <dbReference type="ARBA" id="ARBA00023008"/>
    </source>
</evidence>
<dbReference type="InterPro" id="IPR002429">
    <property type="entry name" value="CcO_II-like_C"/>
</dbReference>
<reference evidence="6 7" key="1">
    <citation type="submission" date="2018-05" db="EMBL/GenBank/DDBJ databases">
        <title>Complete Genome Sequence of Deinococcus sp. strain 17bor-2.</title>
        <authorList>
            <person name="Srinivasan S."/>
        </authorList>
    </citation>
    <scope>NUCLEOTIDE SEQUENCE [LARGE SCALE GENOMIC DNA]</scope>
    <source>
        <strain evidence="6 7">17bor-2</strain>
    </source>
</reference>
<evidence type="ECO:0000256" key="4">
    <source>
        <dbReference type="SAM" id="Phobius"/>
    </source>
</evidence>
<keyword evidence="4" id="KW-0472">Membrane</keyword>
<proteinExistence type="predicted"/>
<keyword evidence="4" id="KW-1133">Transmembrane helix</keyword>
<sequence>MSGLRREQAPRRAAALPARLDHHTLERYEGVWLVLALIMVILLFGGVLASFVSGTYPSLTGESGHHITGVENGRLDPRNFAGTPFATPGVRRNADGTYEGFVVARAFQFEPAVLKVPAGQPIVLHVTSADVLHGFFIEGTNINTTAIPGQVSSFTTTFQRPGLLHVICNEYCGAGHHNMMTRLVVEVAAP</sequence>
<feature type="transmembrane region" description="Helical" evidence="4">
    <location>
        <begin position="30"/>
        <end position="52"/>
    </location>
</feature>
<dbReference type="Gene3D" id="2.60.40.420">
    <property type="entry name" value="Cupredoxins - blue copper proteins"/>
    <property type="match status" value="1"/>
</dbReference>
<gene>
    <name evidence="6" type="ORF">DKM44_14630</name>
</gene>
<dbReference type="PRINTS" id="PR01166">
    <property type="entry name" value="CYCOXIDASEII"/>
</dbReference>
<dbReference type="InterPro" id="IPR034214">
    <property type="entry name" value="Ba3_CcO_II_C"/>
</dbReference>
<evidence type="ECO:0000313" key="6">
    <source>
        <dbReference type="EMBL" id="AWN24311.1"/>
    </source>
</evidence>
<dbReference type="PROSITE" id="PS00078">
    <property type="entry name" value="COX2"/>
    <property type="match status" value="1"/>
</dbReference>
<dbReference type="AlphaFoldDB" id="A0A2Z3JL87"/>
<evidence type="ECO:0000259" key="5">
    <source>
        <dbReference type="PROSITE" id="PS50857"/>
    </source>
</evidence>
<comment type="subcellular location">
    <subcellularLocation>
        <location evidence="1">Cell envelope</location>
    </subcellularLocation>
</comment>
<dbReference type="EMBL" id="CP029494">
    <property type="protein sequence ID" value="AWN24311.1"/>
    <property type="molecule type" value="Genomic_DNA"/>
</dbReference>
<evidence type="ECO:0000256" key="1">
    <source>
        <dbReference type="ARBA" id="ARBA00004196"/>
    </source>
</evidence>
<dbReference type="PROSITE" id="PS50857">
    <property type="entry name" value="COX2_CUA"/>
    <property type="match status" value="1"/>
</dbReference>
<dbReference type="Pfam" id="PF00116">
    <property type="entry name" value="COX2"/>
    <property type="match status" value="1"/>
</dbReference>
<dbReference type="InterPro" id="IPR001505">
    <property type="entry name" value="Copper_CuA"/>
</dbReference>
<dbReference type="SUPFAM" id="SSF49503">
    <property type="entry name" value="Cupredoxins"/>
    <property type="match status" value="1"/>
</dbReference>
<dbReference type="PANTHER" id="PTHR42838">
    <property type="entry name" value="CYTOCHROME C OXIDASE SUBUNIT II"/>
    <property type="match status" value="1"/>
</dbReference>
<accession>A0A2Z3JL87</accession>
<keyword evidence="2" id="KW-0479">Metal-binding</keyword>
<dbReference type="Proteomes" id="UP000245368">
    <property type="component" value="Chromosome"/>
</dbReference>
<evidence type="ECO:0000256" key="2">
    <source>
        <dbReference type="ARBA" id="ARBA00022723"/>
    </source>
</evidence>
<name>A0A2Z3JL87_9DEIO</name>
<dbReference type="KEGG" id="dez:DKM44_14630"/>
<dbReference type="GO" id="GO:0030313">
    <property type="term" value="C:cell envelope"/>
    <property type="evidence" value="ECO:0007669"/>
    <property type="project" value="UniProtKB-SubCell"/>
</dbReference>
<organism evidence="6 7">
    <name type="scientific">Deinococcus irradiatisoli</name>
    <dbReference type="NCBI Taxonomy" id="2202254"/>
    <lineage>
        <taxon>Bacteria</taxon>
        <taxon>Thermotogati</taxon>
        <taxon>Deinococcota</taxon>
        <taxon>Deinococci</taxon>
        <taxon>Deinococcales</taxon>
        <taxon>Deinococcaceae</taxon>
        <taxon>Deinococcus</taxon>
    </lineage>
</organism>
<keyword evidence="4" id="KW-0812">Transmembrane</keyword>
<dbReference type="CDD" id="cd13913">
    <property type="entry name" value="ba3_CcO_II_C"/>
    <property type="match status" value="1"/>
</dbReference>
<protein>
    <submittedName>
        <fullName evidence="6">Cytochrome C oxidase subunit II</fullName>
    </submittedName>
</protein>
<dbReference type="InterPro" id="IPR051403">
    <property type="entry name" value="NosZ/Cyto_c_oxidase_sub2"/>
</dbReference>
<dbReference type="OrthoDB" id="9773456at2"/>
<dbReference type="PANTHER" id="PTHR42838:SF2">
    <property type="entry name" value="NITROUS-OXIDE REDUCTASE"/>
    <property type="match status" value="1"/>
</dbReference>
<dbReference type="InterPro" id="IPR008972">
    <property type="entry name" value="Cupredoxin"/>
</dbReference>
<evidence type="ECO:0000313" key="7">
    <source>
        <dbReference type="Proteomes" id="UP000245368"/>
    </source>
</evidence>
<feature type="domain" description="Cytochrome oxidase subunit II copper A binding" evidence="5">
    <location>
        <begin position="93"/>
        <end position="190"/>
    </location>
</feature>